<proteinExistence type="predicted"/>
<dbReference type="AlphaFoldDB" id="A0AB73HB47"/>
<evidence type="ECO:0000313" key="3">
    <source>
        <dbReference type="Proteomes" id="UP000552309"/>
    </source>
</evidence>
<dbReference type="RefSeq" id="WP_185543836.1">
    <property type="nucleotide sequence ID" value="NZ_JAARXV010000008.1"/>
</dbReference>
<evidence type="ECO:0000313" key="2">
    <source>
        <dbReference type="EMBL" id="MBC2143427.1"/>
    </source>
</evidence>
<evidence type="ECO:0000256" key="1">
    <source>
        <dbReference type="SAM" id="SignalP"/>
    </source>
</evidence>
<name>A0AB73HB47_LISIO</name>
<feature type="chain" id="PRO_5044499757" evidence="1">
    <location>
        <begin position="30"/>
        <end position="256"/>
    </location>
</feature>
<sequence>MKKIRNSLIVIMSVFALTFGMVPSGIAHAQEQEPSGESDVKISDHVVTENQESFTLAMDGEEVDYKSTKTEDSFKIETVEENNEVHTFTYTKGDDYMMIDGEKVSVEIDYEVEKELTDSSSPKLLKASAWTPKYMSTGSVKISKTVKTLGTLVGIIGGTISIAALSGVTIATSTIASTVGHWASAVGLGTIAAGYAFNGKIQFKQYRTTGLVSTGYGKKLYAFRFQDVRAIGTLKGKKMDKQLKSVGSWFFNSKPY</sequence>
<feature type="signal peptide" evidence="1">
    <location>
        <begin position="1"/>
        <end position="29"/>
    </location>
</feature>
<accession>A0AB73HB47</accession>
<keyword evidence="1" id="KW-0732">Signal</keyword>
<comment type="caution">
    <text evidence="2">The sequence shown here is derived from an EMBL/GenBank/DDBJ whole genome shotgun (WGS) entry which is preliminary data.</text>
</comment>
<organism evidence="2 3">
    <name type="scientific">Listeria innocua</name>
    <dbReference type="NCBI Taxonomy" id="1642"/>
    <lineage>
        <taxon>Bacteria</taxon>
        <taxon>Bacillati</taxon>
        <taxon>Bacillota</taxon>
        <taxon>Bacilli</taxon>
        <taxon>Bacillales</taxon>
        <taxon>Listeriaceae</taxon>
        <taxon>Listeria</taxon>
    </lineage>
</organism>
<gene>
    <name evidence="2" type="ORF">HCA89_14020</name>
</gene>
<protein>
    <submittedName>
        <fullName evidence="2">Uncharacterized protein</fullName>
    </submittedName>
</protein>
<dbReference type="Proteomes" id="UP000552309">
    <property type="component" value="Unassembled WGS sequence"/>
</dbReference>
<reference evidence="2 3" key="1">
    <citation type="submission" date="2020-03" db="EMBL/GenBank/DDBJ databases">
        <title>Soil Listeria distribution.</title>
        <authorList>
            <person name="Liao J."/>
            <person name="Wiedmann M."/>
        </authorList>
    </citation>
    <scope>NUCLEOTIDE SEQUENCE [LARGE SCALE GENOMIC DNA]</scope>
    <source>
        <strain evidence="2 3">FSL L7-0297</strain>
    </source>
</reference>
<dbReference type="EMBL" id="JAARXV010000008">
    <property type="protein sequence ID" value="MBC2143427.1"/>
    <property type="molecule type" value="Genomic_DNA"/>
</dbReference>